<protein>
    <submittedName>
        <fullName evidence="2">RecT family recombinase</fullName>
    </submittedName>
</protein>
<reference evidence="2 3" key="1">
    <citation type="submission" date="2024-01" db="EMBL/GenBank/DDBJ databases">
        <title>Draft genome sequences of nine bacterial species from freshwater ponds near Washington, DC.</title>
        <authorList>
            <person name="Pavloudi C."/>
            <person name="Oliver L."/>
            <person name="Slattery K."/>
            <person name="Lissner G."/>
            <person name="Saw J.H."/>
        </authorList>
    </citation>
    <scope>NUCLEOTIDE SEQUENCE [LARGE SCALE GENOMIC DNA]</scope>
    <source>
        <strain evidence="3">TB1-E2</strain>
    </source>
</reference>
<keyword evidence="3" id="KW-1185">Reference proteome</keyword>
<proteinExistence type="predicted"/>
<dbReference type="RefSeq" id="WP_338678963.1">
    <property type="nucleotide sequence ID" value="NZ_CP142523.1"/>
</dbReference>
<dbReference type="Pfam" id="PF03837">
    <property type="entry name" value="RecT"/>
    <property type="match status" value="1"/>
</dbReference>
<dbReference type="EMBL" id="CP142523">
    <property type="protein sequence ID" value="WWO44554.1"/>
    <property type="molecule type" value="Genomic_DNA"/>
</dbReference>
<evidence type="ECO:0000313" key="2">
    <source>
        <dbReference type="EMBL" id="WWO44554.1"/>
    </source>
</evidence>
<name>A0ABZ2GH15_9BURK</name>
<organism evidence="2 3">
    <name type="scientific">Janthinobacterium aestuarii</name>
    <dbReference type="NCBI Taxonomy" id="2985511"/>
    <lineage>
        <taxon>Bacteria</taxon>
        <taxon>Pseudomonadati</taxon>
        <taxon>Pseudomonadota</taxon>
        <taxon>Betaproteobacteria</taxon>
        <taxon>Burkholderiales</taxon>
        <taxon>Oxalobacteraceae</taxon>
        <taxon>Janthinobacterium</taxon>
    </lineage>
</organism>
<feature type="region of interest" description="Disordered" evidence="1">
    <location>
        <begin position="1"/>
        <end position="20"/>
    </location>
</feature>
<evidence type="ECO:0000313" key="3">
    <source>
        <dbReference type="Proteomes" id="UP001373909"/>
    </source>
</evidence>
<dbReference type="Proteomes" id="UP001373909">
    <property type="component" value="Chromosome"/>
</dbReference>
<accession>A0ABZ2GH15</accession>
<sequence length="299" mass="33251">MNAVTQESRNATQTTQSAGALAPRTAGQMILDVAHMDSMVRLADIMASGKATLPPAYRNSPGDCLAVIMQAISWQMNPFAVAQKTHFINGNIGYEAQLVHAAITASGILTQDDFDYEYYGQWENVIGKYEIKKNDKGEYRAPAWYLSDEIGLGVRVSATIRATGKVKVLDLLLAQARTRNSTLWADDPKQQLSYLAVKKWARQYAPGVILGVYTPDELEADYREPVDITPPATSANARGTQDLLPECTDELFKEKTPEWRQIILSKKKTPDQLIAFLSTRATFTEAQKITIDSWSREND</sequence>
<dbReference type="InterPro" id="IPR018330">
    <property type="entry name" value="RecT_fam"/>
</dbReference>
<gene>
    <name evidence="2" type="ORF">OPV09_17695</name>
</gene>
<feature type="compositionally biased region" description="Polar residues" evidence="1">
    <location>
        <begin position="1"/>
        <end position="18"/>
    </location>
</feature>
<evidence type="ECO:0000256" key="1">
    <source>
        <dbReference type="SAM" id="MobiDB-lite"/>
    </source>
</evidence>